<organism evidence="1 2">
    <name type="scientific">Rhizophagus irregularis</name>
    <dbReference type="NCBI Taxonomy" id="588596"/>
    <lineage>
        <taxon>Eukaryota</taxon>
        <taxon>Fungi</taxon>
        <taxon>Fungi incertae sedis</taxon>
        <taxon>Mucoromycota</taxon>
        <taxon>Glomeromycotina</taxon>
        <taxon>Glomeromycetes</taxon>
        <taxon>Glomerales</taxon>
        <taxon>Glomeraceae</taxon>
        <taxon>Rhizophagus</taxon>
    </lineage>
</organism>
<dbReference type="AlphaFoldDB" id="A0A915Z5C5"/>
<gene>
    <name evidence="1" type="ORF">CHRIB12_LOCUS9270</name>
</gene>
<dbReference type="EMBL" id="CAGKOT010000017">
    <property type="protein sequence ID" value="CAB5362697.1"/>
    <property type="molecule type" value="Genomic_DNA"/>
</dbReference>
<reference evidence="1" key="1">
    <citation type="submission" date="2020-05" db="EMBL/GenBank/DDBJ databases">
        <authorList>
            <person name="Rincon C."/>
            <person name="Sanders R I."/>
            <person name="Robbins C."/>
            <person name="Chaturvedi A."/>
        </authorList>
    </citation>
    <scope>NUCLEOTIDE SEQUENCE</scope>
    <source>
        <strain evidence="1">CHB12</strain>
    </source>
</reference>
<proteinExistence type="predicted"/>
<comment type="caution">
    <text evidence="1">The sequence shown here is derived from an EMBL/GenBank/DDBJ whole genome shotgun (WGS) entry which is preliminary data.</text>
</comment>
<protein>
    <submittedName>
        <fullName evidence="1">Uncharacterized protein</fullName>
    </submittedName>
</protein>
<evidence type="ECO:0000313" key="2">
    <source>
        <dbReference type="Proteomes" id="UP000684084"/>
    </source>
</evidence>
<dbReference type="Proteomes" id="UP000684084">
    <property type="component" value="Unassembled WGS sequence"/>
</dbReference>
<accession>A0A915Z5C5</accession>
<sequence>MCVDAKLKRFMFTQQVLRCLHIPESTPKIHNIDDEDGALLHCIMTQTKQYGKGLERFAVNIFQLSSTHISVWSKLHLGVISNAAFGKEYDL</sequence>
<evidence type="ECO:0000313" key="1">
    <source>
        <dbReference type="EMBL" id="CAB5362697.1"/>
    </source>
</evidence>
<name>A0A915Z5C5_9GLOM</name>
<dbReference type="OrthoDB" id="2450309at2759"/>